<proteinExistence type="predicted"/>
<dbReference type="InterPro" id="IPR000642">
    <property type="entry name" value="Peptidase_M41"/>
</dbReference>
<name>A0A9W9YII3_9CNID</name>
<dbReference type="GO" id="GO:0005524">
    <property type="term" value="F:ATP binding"/>
    <property type="evidence" value="ECO:0007669"/>
    <property type="project" value="UniProtKB-KW"/>
</dbReference>
<evidence type="ECO:0000259" key="7">
    <source>
        <dbReference type="Pfam" id="PF01434"/>
    </source>
</evidence>
<evidence type="ECO:0000256" key="3">
    <source>
        <dbReference type="ARBA" id="ARBA00022741"/>
    </source>
</evidence>
<accession>A0A9W9YII3</accession>
<evidence type="ECO:0000256" key="6">
    <source>
        <dbReference type="ARBA" id="ARBA00023049"/>
    </source>
</evidence>
<protein>
    <submittedName>
        <fullName evidence="8">Paraplegin</fullName>
    </submittedName>
</protein>
<reference evidence="8" key="1">
    <citation type="submission" date="2023-01" db="EMBL/GenBank/DDBJ databases">
        <title>Genome assembly of the deep-sea coral Lophelia pertusa.</title>
        <authorList>
            <person name="Herrera S."/>
            <person name="Cordes E."/>
        </authorList>
    </citation>
    <scope>NUCLEOTIDE SEQUENCE</scope>
    <source>
        <strain evidence="8">USNM1676648</strain>
        <tissue evidence="8">Polyp</tissue>
    </source>
</reference>
<organism evidence="8 9">
    <name type="scientific">Desmophyllum pertusum</name>
    <dbReference type="NCBI Taxonomy" id="174260"/>
    <lineage>
        <taxon>Eukaryota</taxon>
        <taxon>Metazoa</taxon>
        <taxon>Cnidaria</taxon>
        <taxon>Anthozoa</taxon>
        <taxon>Hexacorallia</taxon>
        <taxon>Scleractinia</taxon>
        <taxon>Caryophylliina</taxon>
        <taxon>Caryophylliidae</taxon>
        <taxon>Desmophyllum</taxon>
    </lineage>
</organism>
<comment type="cofactor">
    <cofactor evidence="1">
        <name>Zn(2+)</name>
        <dbReference type="ChEBI" id="CHEBI:29105"/>
    </cofactor>
</comment>
<evidence type="ECO:0000313" key="9">
    <source>
        <dbReference type="Proteomes" id="UP001163046"/>
    </source>
</evidence>
<dbReference type="Gene3D" id="1.20.58.760">
    <property type="entry name" value="Peptidase M41"/>
    <property type="match status" value="1"/>
</dbReference>
<dbReference type="AlphaFoldDB" id="A0A9W9YII3"/>
<dbReference type="PANTHER" id="PTHR43655:SF8">
    <property type="entry name" value="PARAPLEGIN"/>
    <property type="match status" value="1"/>
</dbReference>
<dbReference type="EMBL" id="MU827361">
    <property type="protein sequence ID" value="KAJ7351156.1"/>
    <property type="molecule type" value="Genomic_DNA"/>
</dbReference>
<evidence type="ECO:0000256" key="1">
    <source>
        <dbReference type="ARBA" id="ARBA00001947"/>
    </source>
</evidence>
<keyword evidence="3" id="KW-0547">Nucleotide-binding</keyword>
<keyword evidence="5" id="KW-0067">ATP-binding</keyword>
<dbReference type="Proteomes" id="UP001163046">
    <property type="component" value="Unassembled WGS sequence"/>
</dbReference>
<sequence>MEKKSHTMSPEERNTVAIHEAGHAVVGWMLEHTDPLLKLSIVPRTNATLGYAQYLPSDNKLYSTEQLFDRMCMALGGRAGRGKDIPESYYRSRKTTFRKEVRILIGKAFQATDTILEENLDKLKALAEELLNQGSS</sequence>
<evidence type="ECO:0000256" key="5">
    <source>
        <dbReference type="ARBA" id="ARBA00022840"/>
    </source>
</evidence>
<dbReference type="SUPFAM" id="SSF140990">
    <property type="entry name" value="FtsH protease domain-like"/>
    <property type="match status" value="1"/>
</dbReference>
<dbReference type="PANTHER" id="PTHR43655">
    <property type="entry name" value="ATP-DEPENDENT PROTEASE"/>
    <property type="match status" value="1"/>
</dbReference>
<dbReference type="GO" id="GO:0004222">
    <property type="term" value="F:metalloendopeptidase activity"/>
    <property type="evidence" value="ECO:0007669"/>
    <property type="project" value="InterPro"/>
</dbReference>
<evidence type="ECO:0000256" key="4">
    <source>
        <dbReference type="ARBA" id="ARBA00022833"/>
    </source>
</evidence>
<dbReference type="OrthoDB" id="1413014at2759"/>
<keyword evidence="9" id="KW-1185">Reference proteome</keyword>
<gene>
    <name evidence="8" type="primary">SPG7_5</name>
    <name evidence="8" type="ORF">OS493_036359</name>
</gene>
<evidence type="ECO:0000256" key="2">
    <source>
        <dbReference type="ARBA" id="ARBA00022723"/>
    </source>
</evidence>
<keyword evidence="4" id="KW-0862">Zinc</keyword>
<dbReference type="GO" id="GO:0046872">
    <property type="term" value="F:metal ion binding"/>
    <property type="evidence" value="ECO:0007669"/>
    <property type="project" value="UniProtKB-KW"/>
</dbReference>
<dbReference type="GO" id="GO:0005745">
    <property type="term" value="C:m-AAA complex"/>
    <property type="evidence" value="ECO:0007669"/>
    <property type="project" value="TreeGrafter"/>
</dbReference>
<keyword evidence="2" id="KW-0479">Metal-binding</keyword>
<evidence type="ECO:0000313" key="8">
    <source>
        <dbReference type="EMBL" id="KAJ7351156.1"/>
    </source>
</evidence>
<feature type="domain" description="Peptidase M41" evidence="7">
    <location>
        <begin position="7"/>
        <end position="80"/>
    </location>
</feature>
<keyword evidence="6" id="KW-0645">Protease</keyword>
<dbReference type="GO" id="GO:0034982">
    <property type="term" value="P:mitochondrial protein processing"/>
    <property type="evidence" value="ECO:0007669"/>
    <property type="project" value="TreeGrafter"/>
</dbReference>
<comment type="caution">
    <text evidence="8">The sequence shown here is derived from an EMBL/GenBank/DDBJ whole genome shotgun (WGS) entry which is preliminary data.</text>
</comment>
<dbReference type="Pfam" id="PF01434">
    <property type="entry name" value="Peptidase_M41"/>
    <property type="match status" value="1"/>
</dbReference>
<keyword evidence="6" id="KW-0378">Hydrolase</keyword>
<dbReference type="InterPro" id="IPR050928">
    <property type="entry name" value="ATP-dep_Zn_Metalloprotease"/>
</dbReference>
<dbReference type="GO" id="GO:0004176">
    <property type="term" value="F:ATP-dependent peptidase activity"/>
    <property type="evidence" value="ECO:0007669"/>
    <property type="project" value="InterPro"/>
</dbReference>
<dbReference type="InterPro" id="IPR037219">
    <property type="entry name" value="Peptidase_M41-like"/>
</dbReference>
<keyword evidence="6" id="KW-0482">Metalloprotease</keyword>